<name>A0A0R3QFQ0_9BILA</name>
<accession>A0A0R3QFQ0</accession>
<protein>
    <submittedName>
        <fullName evidence="1">Ankyrin repeat domain-containing protein</fullName>
    </submittedName>
</protein>
<proteinExistence type="predicted"/>
<dbReference type="WBParaSite" id="BTMF_0000519801-mRNA-1">
    <property type="protein sequence ID" value="BTMF_0000519801-mRNA-1"/>
    <property type="gene ID" value="BTMF_0000519801"/>
</dbReference>
<organism evidence="1">
    <name type="scientific">Brugia timori</name>
    <dbReference type="NCBI Taxonomy" id="42155"/>
    <lineage>
        <taxon>Eukaryota</taxon>
        <taxon>Metazoa</taxon>
        <taxon>Ecdysozoa</taxon>
        <taxon>Nematoda</taxon>
        <taxon>Chromadorea</taxon>
        <taxon>Rhabditida</taxon>
        <taxon>Spirurina</taxon>
        <taxon>Spiruromorpha</taxon>
        <taxon>Filarioidea</taxon>
        <taxon>Onchocercidae</taxon>
        <taxon>Brugia</taxon>
    </lineage>
</organism>
<reference evidence="1" key="1">
    <citation type="submission" date="2017-02" db="UniProtKB">
        <authorList>
            <consortium name="WormBaseParasite"/>
        </authorList>
    </citation>
    <scope>IDENTIFICATION</scope>
</reference>
<evidence type="ECO:0000313" key="1">
    <source>
        <dbReference type="WBParaSite" id="BTMF_0000519801-mRNA-1"/>
    </source>
</evidence>
<sequence>LGNETPRSCQTTKVEIEVRALESRIITTGTLDYLIKEFQVIKHYDLPRMISQEQLDVKGDYWKRHDIYYLLGLTTSDSCRQIKSIV</sequence>
<dbReference type="AlphaFoldDB" id="A0A0R3QFQ0"/>